<feature type="binding site" evidence="9">
    <location>
        <position position="130"/>
    </location>
    <ligand>
        <name>Mg(2+)</name>
        <dbReference type="ChEBI" id="CHEBI:18420"/>
        <label>1</label>
    </ligand>
</feature>
<feature type="binding site" evidence="9">
    <location>
        <position position="331"/>
    </location>
    <ligand>
        <name>Mg(2+)</name>
        <dbReference type="ChEBI" id="CHEBI:18420"/>
        <label>1</label>
    </ligand>
</feature>
<dbReference type="RefSeq" id="WP_057961470.1">
    <property type="nucleotide sequence ID" value="NZ_BAAAXO010000029.1"/>
</dbReference>
<feature type="binding site" evidence="7">
    <location>
        <begin position="238"/>
        <end position="239"/>
    </location>
    <ligand>
        <name>L-glutamate</name>
        <dbReference type="ChEBI" id="CHEBI:29985"/>
    </ligand>
</feature>
<evidence type="ECO:0000256" key="4">
    <source>
        <dbReference type="ARBA" id="ARBA00022741"/>
    </source>
</evidence>
<dbReference type="NCBIfam" id="TIGR00653">
    <property type="entry name" value="GlnA"/>
    <property type="match status" value="1"/>
</dbReference>
<dbReference type="Pfam" id="PF00120">
    <property type="entry name" value="Gln-synt_C"/>
    <property type="match status" value="1"/>
</dbReference>
<feature type="binding site" evidence="7">
    <location>
        <position position="333"/>
    </location>
    <ligand>
        <name>L-glutamate</name>
        <dbReference type="ChEBI" id="CHEBI:29985"/>
    </ligand>
</feature>
<dbReference type="GO" id="GO:0016020">
    <property type="term" value="C:membrane"/>
    <property type="evidence" value="ECO:0007669"/>
    <property type="project" value="TreeGrafter"/>
</dbReference>
<dbReference type="Proteomes" id="UP000294668">
    <property type="component" value="Unassembled WGS sequence"/>
</dbReference>
<dbReference type="InterPro" id="IPR008147">
    <property type="entry name" value="Gln_synt_N"/>
</dbReference>
<comment type="caution">
    <text evidence="15">The sequence shown here is derived from an EMBL/GenBank/DDBJ whole genome shotgun (WGS) entry which is preliminary data.</text>
</comment>
<dbReference type="AlphaFoldDB" id="A0A224V2P2"/>
<dbReference type="GO" id="GO:0004356">
    <property type="term" value="F:glutamine synthetase activity"/>
    <property type="evidence" value="ECO:0007669"/>
    <property type="project" value="UniProtKB-EC"/>
</dbReference>
<dbReference type="EMBL" id="PUFL01000061">
    <property type="protein sequence ID" value="TDG90884.1"/>
    <property type="molecule type" value="Genomic_DNA"/>
</dbReference>
<dbReference type="GO" id="GO:0006542">
    <property type="term" value="P:glutamine biosynthetic process"/>
    <property type="evidence" value="ECO:0007669"/>
    <property type="project" value="InterPro"/>
</dbReference>
<dbReference type="GO" id="GO:0005737">
    <property type="term" value="C:cytoplasm"/>
    <property type="evidence" value="ECO:0007669"/>
    <property type="project" value="TreeGrafter"/>
</dbReference>
<evidence type="ECO:0000256" key="3">
    <source>
        <dbReference type="ARBA" id="ARBA00022598"/>
    </source>
</evidence>
<dbReference type="SUPFAM" id="SSF54368">
    <property type="entry name" value="Glutamine synthetase, N-terminal domain"/>
    <property type="match status" value="1"/>
</dbReference>
<evidence type="ECO:0000256" key="7">
    <source>
        <dbReference type="PIRSR" id="PIRSR604809-1"/>
    </source>
</evidence>
<keyword evidence="10" id="KW-0597">Phosphoprotein</keyword>
<feature type="binding site" evidence="7">
    <location>
        <position position="302"/>
    </location>
    <ligand>
        <name>L-glutamate</name>
        <dbReference type="ChEBI" id="CHEBI:29985"/>
    </ligand>
</feature>
<evidence type="ECO:0000259" key="14">
    <source>
        <dbReference type="PROSITE" id="PS51987"/>
    </source>
</evidence>
<feature type="binding site" evidence="9">
    <location>
        <position position="194"/>
    </location>
    <ligand>
        <name>Mg(2+)</name>
        <dbReference type="ChEBI" id="CHEBI:18420"/>
        <label>1</label>
    </ligand>
</feature>
<reference evidence="16 18" key="2">
    <citation type="journal article" date="2019" name="Appl. Microbiol. Biotechnol.">
        <title>Uncovering carbohydrate metabolism through a genotype-phenotype association study of 56 lactic acid bacteria genomes.</title>
        <authorList>
            <person name="Buron-Moles G."/>
            <person name="Chailyan A."/>
            <person name="Dolejs I."/>
            <person name="Forster J."/>
            <person name="Miks M.H."/>
        </authorList>
    </citation>
    <scope>NUCLEOTIDE SEQUENCE [LARGE SCALE GENOMIC DNA]</scope>
    <source>
        <strain evidence="16 18">DSM 10551</strain>
    </source>
</reference>
<dbReference type="Proteomes" id="UP000214739">
    <property type="component" value="Unassembled WGS sequence"/>
</dbReference>
<reference evidence="16" key="3">
    <citation type="submission" date="2019-02" db="EMBL/GenBank/DDBJ databases">
        <authorList>
            <person name="Buron G."/>
            <person name="Chaylann A."/>
            <person name="Dolejs I."/>
            <person name="Forster J."/>
            <person name="Miks M.H."/>
        </authorList>
    </citation>
    <scope>NUCLEOTIDE SEQUENCE</scope>
    <source>
        <strain evidence="16">DSM 10551</strain>
    </source>
</reference>
<evidence type="ECO:0000256" key="9">
    <source>
        <dbReference type="PIRSR" id="PIRSR604809-3"/>
    </source>
</evidence>
<evidence type="ECO:0000313" key="16">
    <source>
        <dbReference type="EMBL" id="TDG90884.1"/>
    </source>
</evidence>
<dbReference type="GO" id="GO:0005524">
    <property type="term" value="F:ATP binding"/>
    <property type="evidence" value="ECO:0007669"/>
    <property type="project" value="UniProtKB-KW"/>
</dbReference>
<keyword evidence="5 8" id="KW-0067">ATP-binding</keyword>
<gene>
    <name evidence="15" type="primary">glnA_1</name>
    <name evidence="16" type="ORF">C5L28_000379</name>
    <name evidence="15" type="ORF">LPKJCM_00157</name>
</gene>
<reference evidence="15 17" key="1">
    <citation type="journal article" date="2017" name="Biosci Microbiota Food Health">
        <title>Genomic characterization reconfirms the taxonomic status of Lactobacillus parakefiri.</title>
        <authorList>
            <person name="Tanizawa Y."/>
            <person name="Kobayashi H."/>
            <person name="Kaminuma E."/>
            <person name="Sakamoto M."/>
            <person name="Ohkuma M."/>
            <person name="Nakamura Y."/>
            <person name="Arita M."/>
            <person name="Tohno M."/>
        </authorList>
    </citation>
    <scope>NUCLEOTIDE SEQUENCE [LARGE SCALE GENOMIC DNA]</scope>
    <source>
        <strain evidence="15 17">JCM 8573</strain>
    </source>
</reference>
<evidence type="ECO:0000256" key="5">
    <source>
        <dbReference type="ARBA" id="ARBA00022840"/>
    </source>
</evidence>
<feature type="binding site" evidence="9">
    <location>
        <position position="243"/>
    </location>
    <ligand>
        <name>Mg(2+)</name>
        <dbReference type="ChEBI" id="CHEBI:18420"/>
        <label>1</label>
    </ligand>
</feature>
<feature type="modified residue" description="O-AMP-tyrosine" evidence="10">
    <location>
        <position position="371"/>
    </location>
</feature>
<dbReference type="SMART" id="SM01230">
    <property type="entry name" value="Gln-synt_C"/>
    <property type="match status" value="1"/>
</dbReference>
<evidence type="ECO:0000256" key="1">
    <source>
        <dbReference type="ARBA" id="ARBA00009897"/>
    </source>
</evidence>
<dbReference type="InterPro" id="IPR004809">
    <property type="entry name" value="Gln_synth_I"/>
</dbReference>
<keyword evidence="4 8" id="KW-0547">Nucleotide-binding</keyword>
<organism evidence="15 17">
    <name type="scientific">Lentilactobacillus parakefiri</name>
    <dbReference type="NCBI Taxonomy" id="152332"/>
    <lineage>
        <taxon>Bacteria</taxon>
        <taxon>Bacillati</taxon>
        <taxon>Bacillota</taxon>
        <taxon>Bacilli</taxon>
        <taxon>Lactobacillales</taxon>
        <taxon>Lactobacillaceae</taxon>
        <taxon>Lentilactobacillus</taxon>
    </lineage>
</organism>
<sequence>MKTIDDIRKLAKDEEVEYIRMTFSDLNGALKNVEIPISLLDEALENKIKIDGSSITGFLPIQNSDMYLHPDLNTWTIYPWITTGGKTAALICDVYNRDGTPFAGDPRFVLKRLNQSLTDIDCGHLNVGAEMEYFLFKADESGKPTDTLNDQASYFDVYPDDNGEACRRETVNTLKQMGFQIEADHHEVAPGQCEIDFRFDDAVFTADRIQLLKLATKAIAVKYGLRATFMPKPKAGMNGSGMHLNTSLFKDGKNLFDDSKGSHGLSSLALNYLAGILAHAQAFTAITNPTINSFKRLVPGFEAPTYVAWAVDNRTALVRVPDGRGPATRLELRSGDPSANPYLAISALLASGLDGIQRQLTPNKNVEDSIYNMTPEQRTDAKIVELPSSLPAALANLKNDDILAKSLGSVVPKYLEIKQDELTNYQMSVTDWEKKTYFNV</sequence>
<feature type="binding site" evidence="7">
    <location>
        <position position="296"/>
    </location>
    <ligand>
        <name>L-glutamate</name>
        <dbReference type="ChEBI" id="CHEBI:29985"/>
    </ligand>
</feature>
<feature type="binding site" evidence="8">
    <location>
        <position position="182"/>
    </location>
    <ligand>
        <name>ATP</name>
        <dbReference type="ChEBI" id="CHEBI:30616"/>
    </ligand>
</feature>
<evidence type="ECO:0000256" key="11">
    <source>
        <dbReference type="PROSITE-ProRule" id="PRU01330"/>
    </source>
</evidence>
<evidence type="ECO:0000256" key="6">
    <source>
        <dbReference type="ARBA" id="ARBA00030136"/>
    </source>
</evidence>
<keyword evidence="9" id="KW-0460">Magnesium</keyword>
<dbReference type="InterPro" id="IPR036651">
    <property type="entry name" value="Gln_synt_N_sf"/>
</dbReference>
<comment type="similarity">
    <text evidence="1 11 12">Belongs to the glutamine synthetase family.</text>
</comment>
<feature type="binding site" evidence="7">
    <location>
        <position position="314"/>
    </location>
    <ligand>
        <name>L-glutamate</name>
        <dbReference type="ChEBI" id="CHEBI:29985"/>
    </ligand>
</feature>
<dbReference type="EC" id="6.3.1.2" evidence="2"/>
<dbReference type="PANTHER" id="PTHR43407:SF1">
    <property type="entry name" value="LENGSIN"/>
    <property type="match status" value="1"/>
</dbReference>
<proteinExistence type="inferred from homology"/>
<keyword evidence="18" id="KW-1185">Reference proteome</keyword>
<protein>
    <recommendedName>
        <fullName evidence="2">glutamine synthetase</fullName>
        <ecNumber evidence="2">6.3.1.2</ecNumber>
    </recommendedName>
    <alternativeName>
        <fullName evidence="6">Glutamine synthetase I alpha</fullName>
    </alternativeName>
</protein>
<dbReference type="EMBL" id="BDGB01000009">
    <property type="protein sequence ID" value="GAW71086.1"/>
    <property type="molecule type" value="Genomic_DNA"/>
</dbReference>
<dbReference type="InterPro" id="IPR014746">
    <property type="entry name" value="Gln_synth/guanido_kin_cat_dom"/>
</dbReference>
<dbReference type="GO" id="GO:0046872">
    <property type="term" value="F:metal ion binding"/>
    <property type="evidence" value="ECO:0007669"/>
    <property type="project" value="UniProtKB-KW"/>
</dbReference>
<evidence type="ECO:0000313" key="15">
    <source>
        <dbReference type="EMBL" id="GAW71086.1"/>
    </source>
</evidence>
<evidence type="ECO:0000256" key="2">
    <source>
        <dbReference type="ARBA" id="ARBA00012937"/>
    </source>
</evidence>
<name>A0A224V2P2_9LACO</name>
<accession>A0A224V2P2</accession>
<dbReference type="Gene3D" id="3.10.20.70">
    <property type="entry name" value="Glutamine synthetase, N-terminal domain"/>
    <property type="match status" value="1"/>
</dbReference>
<feature type="domain" description="GS catalytic" evidence="14">
    <location>
        <begin position="106"/>
        <end position="440"/>
    </location>
</feature>
<feature type="binding site" evidence="8">
    <location>
        <begin position="197"/>
        <end position="199"/>
    </location>
    <ligand>
        <name>ATP</name>
        <dbReference type="ChEBI" id="CHEBI:30616"/>
    </ligand>
</feature>
<comment type="cofactor">
    <cofactor evidence="9">
        <name>Mg(2+)</name>
        <dbReference type="ChEBI" id="CHEBI:18420"/>
    </cofactor>
    <text evidence="9">Binds 2 Mg(2+) ions per subunit.</text>
</comment>
<evidence type="ECO:0000256" key="10">
    <source>
        <dbReference type="PIRSR" id="PIRSR604809-50"/>
    </source>
</evidence>
<dbReference type="Pfam" id="PF03951">
    <property type="entry name" value="Gln-synt_N"/>
    <property type="match status" value="1"/>
</dbReference>
<dbReference type="InterPro" id="IPR008146">
    <property type="entry name" value="Gln_synth_cat_dom"/>
</dbReference>
<evidence type="ECO:0000313" key="17">
    <source>
        <dbReference type="Proteomes" id="UP000214739"/>
    </source>
</evidence>
<feature type="binding site" evidence="8">
    <location>
        <position position="314"/>
    </location>
    <ligand>
        <name>ATP</name>
        <dbReference type="ChEBI" id="CHEBI:30616"/>
    </ligand>
</feature>
<dbReference type="PROSITE" id="PS51987">
    <property type="entry name" value="GS_CATALYTIC"/>
    <property type="match status" value="1"/>
</dbReference>
<keyword evidence="9" id="KW-0479">Metal-binding</keyword>
<evidence type="ECO:0000313" key="18">
    <source>
        <dbReference type="Proteomes" id="UP000294668"/>
    </source>
</evidence>
<evidence type="ECO:0000259" key="13">
    <source>
        <dbReference type="PROSITE" id="PS51986"/>
    </source>
</evidence>
<keyword evidence="3" id="KW-0436">Ligase</keyword>
<feature type="binding site" evidence="9">
    <location>
        <position position="187"/>
    </location>
    <ligand>
        <name>Mg(2+)</name>
        <dbReference type="ChEBI" id="CHEBI:18420"/>
        <label>1</label>
    </ligand>
</feature>
<evidence type="ECO:0000256" key="12">
    <source>
        <dbReference type="RuleBase" id="RU000384"/>
    </source>
</evidence>
<evidence type="ECO:0000256" key="8">
    <source>
        <dbReference type="PIRSR" id="PIRSR604809-2"/>
    </source>
</evidence>
<dbReference type="Gene3D" id="3.30.590.10">
    <property type="entry name" value="Glutamine synthetase/guanido kinase, catalytic domain"/>
    <property type="match status" value="1"/>
</dbReference>
<dbReference type="OrthoDB" id="9807095at2"/>
<dbReference type="SUPFAM" id="SSF55931">
    <property type="entry name" value="Glutamine synthetase/guanido kinase"/>
    <property type="match status" value="1"/>
</dbReference>
<feature type="binding site" evidence="9">
    <location>
        <position position="132"/>
    </location>
    <ligand>
        <name>Mg(2+)</name>
        <dbReference type="ChEBI" id="CHEBI:18420"/>
        <label>1</label>
    </ligand>
</feature>
<dbReference type="PANTHER" id="PTHR43407">
    <property type="entry name" value="GLUTAMINE SYNTHETASE"/>
    <property type="match status" value="1"/>
</dbReference>
<dbReference type="PROSITE" id="PS51986">
    <property type="entry name" value="GS_BETA_GRASP"/>
    <property type="match status" value="1"/>
</dbReference>
<feature type="domain" description="GS beta-grasp" evidence="13">
    <location>
        <begin position="14"/>
        <end position="99"/>
    </location>
</feature>